<dbReference type="PANTHER" id="PTHR24292:SF54">
    <property type="entry name" value="CYP9F3-RELATED"/>
    <property type="match status" value="1"/>
</dbReference>
<dbReference type="CDD" id="cd11056">
    <property type="entry name" value="CYP6-like"/>
    <property type="match status" value="1"/>
</dbReference>
<dbReference type="Pfam" id="PF00067">
    <property type="entry name" value="p450"/>
    <property type="match status" value="1"/>
</dbReference>
<dbReference type="AlphaFoldDB" id="A0A9Q0MZE1"/>
<keyword evidence="13" id="KW-0472">Membrane</keyword>
<dbReference type="InterPro" id="IPR017972">
    <property type="entry name" value="Cyt_P450_CS"/>
</dbReference>
<evidence type="ECO:0000256" key="15">
    <source>
        <dbReference type="RuleBase" id="RU000461"/>
    </source>
</evidence>
<evidence type="ECO:0000256" key="4">
    <source>
        <dbReference type="ARBA" id="ARBA00004406"/>
    </source>
</evidence>
<dbReference type="PROSITE" id="PS00086">
    <property type="entry name" value="CYTOCHROME_P450"/>
    <property type="match status" value="1"/>
</dbReference>
<keyword evidence="17" id="KW-1185">Reference proteome</keyword>
<dbReference type="GO" id="GO:0004497">
    <property type="term" value="F:monooxygenase activity"/>
    <property type="evidence" value="ECO:0007669"/>
    <property type="project" value="UniProtKB-KW"/>
</dbReference>
<evidence type="ECO:0000256" key="14">
    <source>
        <dbReference type="PIRSR" id="PIRSR602401-1"/>
    </source>
</evidence>
<evidence type="ECO:0000313" key="16">
    <source>
        <dbReference type="EMBL" id="KAJ6640760.1"/>
    </source>
</evidence>
<organism evidence="16 17">
    <name type="scientific">Pseudolycoriella hygida</name>
    <dbReference type="NCBI Taxonomy" id="35572"/>
    <lineage>
        <taxon>Eukaryota</taxon>
        <taxon>Metazoa</taxon>
        <taxon>Ecdysozoa</taxon>
        <taxon>Arthropoda</taxon>
        <taxon>Hexapoda</taxon>
        <taxon>Insecta</taxon>
        <taxon>Pterygota</taxon>
        <taxon>Neoptera</taxon>
        <taxon>Endopterygota</taxon>
        <taxon>Diptera</taxon>
        <taxon>Nematocera</taxon>
        <taxon>Sciaroidea</taxon>
        <taxon>Sciaridae</taxon>
        <taxon>Pseudolycoriella</taxon>
    </lineage>
</organism>
<dbReference type="InterPro" id="IPR001128">
    <property type="entry name" value="Cyt_P450"/>
</dbReference>
<evidence type="ECO:0000256" key="6">
    <source>
        <dbReference type="ARBA" id="ARBA00022617"/>
    </source>
</evidence>
<evidence type="ECO:0000256" key="13">
    <source>
        <dbReference type="ARBA" id="ARBA00023136"/>
    </source>
</evidence>
<evidence type="ECO:0000256" key="10">
    <source>
        <dbReference type="ARBA" id="ARBA00023002"/>
    </source>
</evidence>
<dbReference type="GO" id="GO:0016705">
    <property type="term" value="F:oxidoreductase activity, acting on paired donors, with incorporation or reduction of molecular oxygen"/>
    <property type="evidence" value="ECO:0007669"/>
    <property type="project" value="InterPro"/>
</dbReference>
<dbReference type="PRINTS" id="PR00385">
    <property type="entry name" value="P450"/>
</dbReference>
<evidence type="ECO:0000256" key="8">
    <source>
        <dbReference type="ARBA" id="ARBA00022824"/>
    </source>
</evidence>
<dbReference type="GO" id="GO:0020037">
    <property type="term" value="F:heme binding"/>
    <property type="evidence" value="ECO:0007669"/>
    <property type="project" value="InterPro"/>
</dbReference>
<name>A0A9Q0MZE1_9DIPT</name>
<dbReference type="InterPro" id="IPR002401">
    <property type="entry name" value="Cyt_P450_E_grp-I"/>
</dbReference>
<keyword evidence="11 14" id="KW-0408">Iron</keyword>
<proteinExistence type="inferred from homology"/>
<evidence type="ECO:0000256" key="7">
    <source>
        <dbReference type="ARBA" id="ARBA00022723"/>
    </source>
</evidence>
<dbReference type="Gene3D" id="1.10.630.10">
    <property type="entry name" value="Cytochrome P450"/>
    <property type="match status" value="1"/>
</dbReference>
<keyword evidence="10 15" id="KW-0560">Oxidoreductase</keyword>
<dbReference type="GO" id="GO:0005506">
    <property type="term" value="F:iron ion binding"/>
    <property type="evidence" value="ECO:0007669"/>
    <property type="project" value="InterPro"/>
</dbReference>
<dbReference type="PANTHER" id="PTHR24292">
    <property type="entry name" value="CYTOCHROME P450"/>
    <property type="match status" value="1"/>
</dbReference>
<keyword evidence="12 15" id="KW-0503">Monooxygenase</keyword>
<keyword evidence="7 14" id="KW-0479">Metal-binding</keyword>
<sequence>MDLLIWIAISLVLYGIYKYITINNDYFQKRGIVHIKPTFLFGTMASFILNRESVYDFSNNIYRKFPRQKVIGLFDMRKPFFCVRDVDVLKQIGVKDFEYFEDHRSFVDEKADVMFGNSLISLKGSKWRDMRATLSPAFTGSKMRQMFELVVECASTFKATASNSGSIDCEMKDLFTKYTNDVISSTAFGYKVNSFEDPNNEFYLSGKKFMEFNTPLAGMKFLLMQILPRVAAALDINFTDSKVTKFFRSMVLGNMDSRAKQGLFRPDMINILMNVKKGTTNELNSVEETQTDGFATVEESVIGTKVVKRVWTDDELVAQCFLFFLAGFDTSSTLLSFLSYELTVNPQIQQKLYEEIQETYRNLNGKRLTYDALQKMKYLDACICETLRHWPPAALTDRMCNKDYDYDDGQISVKIKKGTYFFIPIYGFHHDEKYWPNPEVFDPERFSDENKDKINLGAYLPFGIGPRNCIGSRFALMEAKAVIFYLLLNFSFEPNDKTQIPLKLSKSPFSLTAEKGVHVQLKLRK</sequence>
<comment type="cofactor">
    <cofactor evidence="1 14">
        <name>heme</name>
        <dbReference type="ChEBI" id="CHEBI:30413"/>
    </cofactor>
</comment>
<evidence type="ECO:0000256" key="5">
    <source>
        <dbReference type="ARBA" id="ARBA00010617"/>
    </source>
</evidence>
<evidence type="ECO:0000256" key="3">
    <source>
        <dbReference type="ARBA" id="ARBA00004174"/>
    </source>
</evidence>
<dbReference type="InterPro" id="IPR036396">
    <property type="entry name" value="Cyt_P450_sf"/>
</dbReference>
<keyword evidence="8" id="KW-0256">Endoplasmic reticulum</keyword>
<keyword evidence="6 14" id="KW-0349">Heme</keyword>
<evidence type="ECO:0000256" key="11">
    <source>
        <dbReference type="ARBA" id="ARBA00023004"/>
    </source>
</evidence>
<dbReference type="EMBL" id="WJQU01000002">
    <property type="protein sequence ID" value="KAJ6640760.1"/>
    <property type="molecule type" value="Genomic_DNA"/>
</dbReference>
<comment type="subcellular location">
    <subcellularLocation>
        <location evidence="4">Endoplasmic reticulum membrane</location>
        <topology evidence="4">Peripheral membrane protein</topology>
    </subcellularLocation>
    <subcellularLocation>
        <location evidence="3">Microsome membrane</location>
        <topology evidence="3">Peripheral membrane protein</topology>
    </subcellularLocation>
</comment>
<feature type="binding site" description="axial binding residue" evidence="14">
    <location>
        <position position="469"/>
    </location>
    <ligand>
        <name>heme</name>
        <dbReference type="ChEBI" id="CHEBI:30413"/>
    </ligand>
    <ligandPart>
        <name>Fe</name>
        <dbReference type="ChEBI" id="CHEBI:18248"/>
    </ligandPart>
</feature>
<evidence type="ECO:0000313" key="17">
    <source>
        <dbReference type="Proteomes" id="UP001151699"/>
    </source>
</evidence>
<dbReference type="PRINTS" id="PR00463">
    <property type="entry name" value="EP450I"/>
</dbReference>
<dbReference type="OrthoDB" id="2789670at2759"/>
<accession>A0A9Q0MZE1</accession>
<reference evidence="16" key="1">
    <citation type="submission" date="2022-07" db="EMBL/GenBank/DDBJ databases">
        <authorList>
            <person name="Trinca V."/>
            <person name="Uliana J.V.C."/>
            <person name="Torres T.T."/>
            <person name="Ward R.J."/>
            <person name="Monesi N."/>
        </authorList>
    </citation>
    <scope>NUCLEOTIDE SEQUENCE</scope>
    <source>
        <strain evidence="16">HSMRA1968</strain>
        <tissue evidence="16">Whole embryos</tissue>
    </source>
</reference>
<keyword evidence="9" id="KW-0492">Microsome</keyword>
<dbReference type="GO" id="GO:0005789">
    <property type="term" value="C:endoplasmic reticulum membrane"/>
    <property type="evidence" value="ECO:0007669"/>
    <property type="project" value="UniProtKB-SubCell"/>
</dbReference>
<evidence type="ECO:0000256" key="2">
    <source>
        <dbReference type="ARBA" id="ARBA00003690"/>
    </source>
</evidence>
<evidence type="ECO:0000256" key="1">
    <source>
        <dbReference type="ARBA" id="ARBA00001971"/>
    </source>
</evidence>
<dbReference type="FunFam" id="1.10.630.10:FF:000042">
    <property type="entry name" value="Cytochrome P450"/>
    <property type="match status" value="1"/>
</dbReference>
<dbReference type="SUPFAM" id="SSF48264">
    <property type="entry name" value="Cytochrome P450"/>
    <property type="match status" value="1"/>
</dbReference>
<comment type="similarity">
    <text evidence="5 15">Belongs to the cytochrome P450 family.</text>
</comment>
<comment type="function">
    <text evidence="2">May be involved in the metabolism of insect hormones and in the breakdown of synthetic insecticides.</text>
</comment>
<gene>
    <name evidence="16" type="primary">Cyp9f2_9</name>
    <name evidence="16" type="ORF">Bhyg_05692</name>
</gene>
<comment type="caution">
    <text evidence="16">The sequence shown here is derived from an EMBL/GenBank/DDBJ whole genome shotgun (WGS) entry which is preliminary data.</text>
</comment>
<dbReference type="InterPro" id="IPR050476">
    <property type="entry name" value="Insect_CytP450_Detox"/>
</dbReference>
<protein>
    <submittedName>
        <fullName evidence="16">Cytochrome P450 9f2</fullName>
    </submittedName>
</protein>
<dbReference type="Proteomes" id="UP001151699">
    <property type="component" value="Chromosome B"/>
</dbReference>
<evidence type="ECO:0000256" key="9">
    <source>
        <dbReference type="ARBA" id="ARBA00022848"/>
    </source>
</evidence>
<evidence type="ECO:0000256" key="12">
    <source>
        <dbReference type="ARBA" id="ARBA00023033"/>
    </source>
</evidence>